<gene>
    <name evidence="8" type="ORF">DI542_01450</name>
</gene>
<dbReference type="SUPFAM" id="SSF53335">
    <property type="entry name" value="S-adenosyl-L-methionine-dependent methyltransferases"/>
    <property type="match status" value="1"/>
</dbReference>
<dbReference type="Gene3D" id="3.40.50.150">
    <property type="entry name" value="Vaccinia Virus protein VP39"/>
    <property type="match status" value="1"/>
</dbReference>
<dbReference type="PRINTS" id="PR00105">
    <property type="entry name" value="C5METTRFRASE"/>
</dbReference>
<dbReference type="GO" id="GO:0003886">
    <property type="term" value="F:DNA (cytosine-5-)-methyltransferase activity"/>
    <property type="evidence" value="ECO:0007669"/>
    <property type="project" value="UniProtKB-EC"/>
</dbReference>
<keyword evidence="5" id="KW-0680">Restriction system</keyword>
<keyword evidence="2 7" id="KW-0489">Methyltransferase</keyword>
<evidence type="ECO:0000256" key="5">
    <source>
        <dbReference type="ARBA" id="ARBA00022747"/>
    </source>
</evidence>
<proteinExistence type="inferred from homology"/>
<evidence type="ECO:0000256" key="7">
    <source>
        <dbReference type="PROSITE-ProRule" id="PRU01016"/>
    </source>
</evidence>
<dbReference type="PANTHER" id="PTHR10629">
    <property type="entry name" value="CYTOSINE-SPECIFIC METHYLTRANSFERASE"/>
    <property type="match status" value="1"/>
</dbReference>
<evidence type="ECO:0000256" key="1">
    <source>
        <dbReference type="ARBA" id="ARBA00011975"/>
    </source>
</evidence>
<dbReference type="Proteomes" id="UP000249282">
    <property type="component" value="Unassembled WGS sequence"/>
</dbReference>
<dbReference type="Gene3D" id="3.90.120.10">
    <property type="entry name" value="DNA Methylase, subunit A, domain 2"/>
    <property type="match status" value="1"/>
</dbReference>
<comment type="caution">
    <text evidence="8">The sequence shown here is derived from an EMBL/GenBank/DDBJ whole genome shotgun (WGS) entry which is preliminary data.</text>
</comment>
<evidence type="ECO:0000256" key="2">
    <source>
        <dbReference type="ARBA" id="ARBA00022603"/>
    </source>
</evidence>
<comment type="similarity">
    <text evidence="7">Belongs to the class I-like SAM-binding methyltransferase superfamily. C5-methyltransferase family.</text>
</comment>
<reference evidence="8 9" key="1">
    <citation type="submission" date="2017-11" db="EMBL/GenBank/DDBJ databases">
        <title>Infants hospitalized years apart are colonized by the same room-sourced microbial strains.</title>
        <authorList>
            <person name="Brooks B."/>
            <person name="Olm M.R."/>
            <person name="Firek B.A."/>
            <person name="Baker R."/>
            <person name="Thomas B.C."/>
            <person name="Morowitz M.J."/>
            <person name="Banfield J.F."/>
        </authorList>
    </citation>
    <scope>NUCLEOTIDE SEQUENCE [LARGE SCALE GENOMIC DNA]</scope>
    <source>
        <strain evidence="8">S2_003_000_R3_20</strain>
    </source>
</reference>
<dbReference type="AlphaFoldDB" id="A0A2W5RSY7"/>
<keyword evidence="3 7" id="KW-0808">Transferase</keyword>
<evidence type="ECO:0000313" key="8">
    <source>
        <dbReference type="EMBL" id="PZQ93531.1"/>
    </source>
</evidence>
<dbReference type="EC" id="2.1.1.37" evidence="1"/>
<dbReference type="InterPro" id="IPR029063">
    <property type="entry name" value="SAM-dependent_MTases_sf"/>
</dbReference>
<dbReference type="InterPro" id="IPR001525">
    <property type="entry name" value="C5_MeTfrase"/>
</dbReference>
<evidence type="ECO:0000256" key="6">
    <source>
        <dbReference type="ARBA" id="ARBA00047422"/>
    </source>
</evidence>
<evidence type="ECO:0000313" key="9">
    <source>
        <dbReference type="Proteomes" id="UP000249282"/>
    </source>
</evidence>
<dbReference type="GO" id="GO:0032259">
    <property type="term" value="P:methylation"/>
    <property type="evidence" value="ECO:0007669"/>
    <property type="project" value="UniProtKB-KW"/>
</dbReference>
<evidence type="ECO:0000256" key="4">
    <source>
        <dbReference type="ARBA" id="ARBA00022691"/>
    </source>
</evidence>
<keyword evidence="4 7" id="KW-0949">S-adenosyl-L-methionine</keyword>
<dbReference type="GO" id="GO:0003677">
    <property type="term" value="F:DNA binding"/>
    <property type="evidence" value="ECO:0007669"/>
    <property type="project" value="TreeGrafter"/>
</dbReference>
<dbReference type="EMBL" id="QFQJ01000003">
    <property type="protein sequence ID" value="PZQ93531.1"/>
    <property type="molecule type" value="Genomic_DNA"/>
</dbReference>
<dbReference type="InterPro" id="IPR050390">
    <property type="entry name" value="C5-Methyltransferase"/>
</dbReference>
<dbReference type="Pfam" id="PF00145">
    <property type="entry name" value="DNA_methylase"/>
    <property type="match status" value="2"/>
</dbReference>
<dbReference type="PANTHER" id="PTHR10629:SF52">
    <property type="entry name" value="DNA (CYTOSINE-5)-METHYLTRANSFERASE 1"/>
    <property type="match status" value="1"/>
</dbReference>
<accession>A0A2W5RSY7</accession>
<dbReference type="GO" id="GO:0044027">
    <property type="term" value="P:negative regulation of gene expression via chromosomal CpG island methylation"/>
    <property type="evidence" value="ECO:0007669"/>
    <property type="project" value="TreeGrafter"/>
</dbReference>
<sequence>MLRCRRSKVMYDLLPHELIIDNFAGGGGTSTGLEQAFNRPVDVAINHDPKALAMHRVNHPDTKHYCESVWDIDPIEVTGNQPVGLVWLSPDCKHFSKAKGGKPVEKKIRGLAWVALRWAAKVRPRVIMLENVEEFKTWGHLNSNGMPCPVRKGRTFNSFVNALKNQGYEVDYRELRACDFGSPTIRKRFFLIARRDGLPIQWPVPTHGHPESIQVKKGKLKPWRTAAECIDWSIECPSIFTRTRPLATATLERIAGGLKKFVFDNPDPFIINGIAPVLTECANASNKRSMPINEPLRTICAQTKGGHHALIAPSLVVNTSGHHGNNVMNPLHTIATGGHHGLVSAFLAKNYTGVVGSSAKEPVHTITAKDHNSLVVSHLSKMKNNCIGQELSEPIHTMTTVNQFAEVRAFLTAFYGNEKDGNSIGEPLRTIPTRDRFGLVTVGQQQYQIVDIGFRMLQPVELFKAQGFPDSYIFEKGLDEHGSEIRLTKTEQTRMVGNSVCPQLSRALVEANFKHESKYRGAA</sequence>
<protein>
    <recommendedName>
        <fullName evidence="1">DNA (cytosine-5-)-methyltransferase</fullName>
        <ecNumber evidence="1">2.1.1.37</ecNumber>
    </recommendedName>
</protein>
<comment type="catalytic activity">
    <reaction evidence="6">
        <text>a 2'-deoxycytidine in DNA + S-adenosyl-L-methionine = a 5-methyl-2'-deoxycytidine in DNA + S-adenosyl-L-homocysteine + H(+)</text>
        <dbReference type="Rhea" id="RHEA:13681"/>
        <dbReference type="Rhea" id="RHEA-COMP:11369"/>
        <dbReference type="Rhea" id="RHEA-COMP:11370"/>
        <dbReference type="ChEBI" id="CHEBI:15378"/>
        <dbReference type="ChEBI" id="CHEBI:57856"/>
        <dbReference type="ChEBI" id="CHEBI:59789"/>
        <dbReference type="ChEBI" id="CHEBI:85452"/>
        <dbReference type="ChEBI" id="CHEBI:85454"/>
        <dbReference type="EC" id="2.1.1.37"/>
    </reaction>
</comment>
<evidence type="ECO:0000256" key="3">
    <source>
        <dbReference type="ARBA" id="ARBA00022679"/>
    </source>
</evidence>
<name>A0A2W5RSY7_ACIJO</name>
<feature type="active site" evidence="7">
    <location>
        <position position="92"/>
    </location>
</feature>
<dbReference type="PROSITE" id="PS51679">
    <property type="entry name" value="SAM_MT_C5"/>
    <property type="match status" value="1"/>
</dbReference>
<dbReference type="GO" id="GO:0009307">
    <property type="term" value="P:DNA restriction-modification system"/>
    <property type="evidence" value="ECO:0007669"/>
    <property type="project" value="UniProtKB-KW"/>
</dbReference>
<organism evidence="8 9">
    <name type="scientific">Acinetobacter johnsonii</name>
    <dbReference type="NCBI Taxonomy" id="40214"/>
    <lineage>
        <taxon>Bacteria</taxon>
        <taxon>Pseudomonadati</taxon>
        <taxon>Pseudomonadota</taxon>
        <taxon>Gammaproteobacteria</taxon>
        <taxon>Moraxellales</taxon>
        <taxon>Moraxellaceae</taxon>
        <taxon>Acinetobacter</taxon>
    </lineage>
</organism>